<evidence type="ECO:0000256" key="12">
    <source>
        <dbReference type="ARBA" id="ARBA00022741"/>
    </source>
</evidence>
<dbReference type="Gene3D" id="2.60.40.10">
    <property type="entry name" value="Immunoglobulins"/>
    <property type="match status" value="2"/>
</dbReference>
<dbReference type="PROSITE" id="PS00108">
    <property type="entry name" value="PROTEIN_KINASE_ST"/>
    <property type="match status" value="1"/>
</dbReference>
<dbReference type="InterPro" id="IPR003598">
    <property type="entry name" value="Ig_sub2"/>
</dbReference>
<keyword evidence="12 22" id="KW-0547">Nucleotide-binding</keyword>
<comment type="similarity">
    <text evidence="4">Belongs to the protein kinase superfamily. CAMK Ser/Thr protein kinase family.</text>
</comment>
<dbReference type="PROSITE" id="PS00107">
    <property type="entry name" value="PROTEIN_KINASE_ATP"/>
    <property type="match status" value="1"/>
</dbReference>
<dbReference type="GO" id="GO:0035091">
    <property type="term" value="F:phosphatidylinositol binding"/>
    <property type="evidence" value="ECO:0007669"/>
    <property type="project" value="InterPro"/>
</dbReference>
<dbReference type="SMART" id="SM00220">
    <property type="entry name" value="S_TKc"/>
    <property type="match status" value="1"/>
</dbReference>
<dbReference type="CDD" id="cd14132">
    <property type="entry name" value="STKc_CK2_alpha"/>
    <property type="match status" value="1"/>
</dbReference>
<evidence type="ECO:0000259" key="26">
    <source>
        <dbReference type="PROSITE" id="PS50835"/>
    </source>
</evidence>
<dbReference type="InterPro" id="IPR008271">
    <property type="entry name" value="Ser/Thr_kinase_AS"/>
</dbReference>
<dbReference type="GO" id="GO:0005634">
    <property type="term" value="C:nucleus"/>
    <property type="evidence" value="ECO:0007669"/>
    <property type="project" value="TreeGrafter"/>
</dbReference>
<keyword evidence="9" id="KW-0723">Serine/threonine-protein kinase</keyword>
<feature type="binding site" evidence="22">
    <location>
        <position position="66"/>
    </location>
    <ligand>
        <name>ATP</name>
        <dbReference type="ChEBI" id="CHEBI:30616"/>
    </ligand>
</feature>
<keyword evidence="16" id="KW-0333">Golgi apparatus</keyword>
<feature type="non-terminal residue" evidence="28">
    <location>
        <position position="1"/>
    </location>
</feature>
<dbReference type="PROSITE" id="PS50835">
    <property type="entry name" value="IG_LIKE"/>
    <property type="match status" value="1"/>
</dbReference>
<dbReference type="PROSITE" id="PS50011">
    <property type="entry name" value="PROTEIN_KINASE_DOM"/>
    <property type="match status" value="1"/>
</dbReference>
<reference evidence="28" key="1">
    <citation type="submission" date="2021-02" db="EMBL/GenBank/DDBJ databases">
        <authorList>
            <person name="Nowell W R."/>
        </authorList>
    </citation>
    <scope>NUCLEOTIDE SEQUENCE</scope>
</reference>
<evidence type="ECO:0000256" key="23">
    <source>
        <dbReference type="SAM" id="MobiDB-lite"/>
    </source>
</evidence>
<dbReference type="SUPFAM" id="SSF103657">
    <property type="entry name" value="BAR/IMD domain-like"/>
    <property type="match status" value="1"/>
</dbReference>
<dbReference type="InterPro" id="IPR007110">
    <property type="entry name" value="Ig-like_dom"/>
</dbReference>
<dbReference type="Pfam" id="PF20867">
    <property type="entry name" value="UVSSA_N"/>
    <property type="match status" value="1"/>
</dbReference>
<dbReference type="SUPFAM" id="SSF48726">
    <property type="entry name" value="Immunoglobulin"/>
    <property type="match status" value="3"/>
</dbReference>
<dbReference type="GO" id="GO:0005794">
    <property type="term" value="C:Golgi apparatus"/>
    <property type="evidence" value="ECO:0007669"/>
    <property type="project" value="UniProtKB-SubCell"/>
</dbReference>
<evidence type="ECO:0000256" key="5">
    <source>
        <dbReference type="ARBA" id="ARBA00010883"/>
    </source>
</evidence>
<evidence type="ECO:0000256" key="15">
    <source>
        <dbReference type="ARBA" id="ARBA00022927"/>
    </source>
</evidence>
<feature type="domain" description="PX" evidence="25">
    <location>
        <begin position="516"/>
        <end position="645"/>
    </location>
</feature>
<protein>
    <recommendedName>
        <fullName evidence="6">non-specific serine/threonine protein kinase</fullName>
        <ecNumber evidence="6">2.7.11.1</ecNumber>
    </recommendedName>
</protein>
<dbReference type="FunFam" id="3.30.200.20:FF:000088">
    <property type="entry name" value="Casein kinase II subunit alpha"/>
    <property type="match status" value="1"/>
</dbReference>
<evidence type="ECO:0000256" key="8">
    <source>
        <dbReference type="ARBA" id="ARBA00022490"/>
    </source>
</evidence>
<dbReference type="GO" id="GO:0005956">
    <property type="term" value="C:protein kinase CK2 complex"/>
    <property type="evidence" value="ECO:0007669"/>
    <property type="project" value="TreeGrafter"/>
</dbReference>
<dbReference type="Pfam" id="PF09325">
    <property type="entry name" value="Vps5"/>
    <property type="match status" value="1"/>
</dbReference>
<dbReference type="InterPro" id="IPR017441">
    <property type="entry name" value="Protein_kinase_ATP_BS"/>
</dbReference>
<keyword evidence="17" id="KW-0472">Membrane</keyword>
<dbReference type="Pfam" id="PF13927">
    <property type="entry name" value="Ig_3"/>
    <property type="match status" value="1"/>
</dbReference>
<evidence type="ECO:0000259" key="24">
    <source>
        <dbReference type="PROSITE" id="PS50011"/>
    </source>
</evidence>
<evidence type="ECO:0000256" key="1">
    <source>
        <dbReference type="ARBA" id="ARBA00004287"/>
    </source>
</evidence>
<dbReference type="SMART" id="SM00408">
    <property type="entry name" value="IGc2"/>
    <property type="match status" value="2"/>
</dbReference>
<dbReference type="InterPro" id="IPR045216">
    <property type="entry name" value="CK2_alpha"/>
</dbReference>
<comment type="subcellular location">
    <subcellularLocation>
        <location evidence="2">Cytoplasm</location>
    </subcellularLocation>
    <subcellularLocation>
        <location evidence="3">Golgi apparatus</location>
    </subcellularLocation>
    <subcellularLocation>
        <location evidence="1">Membrane</location>
        <topology evidence="1">Peripheral membrane protein</topology>
        <orientation evidence="1">Cytoplasmic side</orientation>
    </subcellularLocation>
</comment>
<evidence type="ECO:0000313" key="27">
    <source>
        <dbReference type="EMBL" id="CAF0829055.1"/>
    </source>
</evidence>
<evidence type="ECO:0000256" key="13">
    <source>
        <dbReference type="ARBA" id="ARBA00022777"/>
    </source>
</evidence>
<dbReference type="SUPFAM" id="SSF64268">
    <property type="entry name" value="PX domain"/>
    <property type="match status" value="1"/>
</dbReference>
<keyword evidence="10" id="KW-0597">Phosphoprotein</keyword>
<keyword evidence="18" id="KW-1015">Disulfide bond</keyword>
<keyword evidence="8" id="KW-0963">Cytoplasm</keyword>
<feature type="region of interest" description="Disordered" evidence="23">
    <location>
        <begin position="315"/>
        <end position="350"/>
    </location>
</feature>
<evidence type="ECO:0000256" key="2">
    <source>
        <dbReference type="ARBA" id="ARBA00004496"/>
    </source>
</evidence>
<dbReference type="Proteomes" id="UP000677228">
    <property type="component" value="Unassembled WGS sequence"/>
</dbReference>
<dbReference type="InterPro" id="IPR027267">
    <property type="entry name" value="AH/BAR_dom_sf"/>
</dbReference>
<feature type="domain" description="Ig-like" evidence="26">
    <location>
        <begin position="1047"/>
        <end position="1127"/>
    </location>
</feature>
<evidence type="ECO:0000256" key="9">
    <source>
        <dbReference type="ARBA" id="ARBA00022527"/>
    </source>
</evidence>
<evidence type="ECO:0000313" key="28">
    <source>
        <dbReference type="EMBL" id="CAF3613601.1"/>
    </source>
</evidence>
<dbReference type="GO" id="GO:0042147">
    <property type="term" value="P:retrograde transport, endosome to Golgi"/>
    <property type="evidence" value="ECO:0007669"/>
    <property type="project" value="UniProtKB-ARBA"/>
</dbReference>
<sequence length="1398" mass="161295">MAAPSRARVYADCNTHRPREYWDYELHVVEWGNQDDYQIVRKLGRGKYSEVFEGINITNNEKVVIKILKPVKKKKIKREIKILQNLRGGPNIITLLDIVKDPVQLYPTLSDYDIRFYMYELLKGLDYCHSMGIMHRDVKPHNVMIDHENRKLRLIDWGLAEFYHPSQEYNVRVASRYFKGPELLVDYQYYDYSLDMWSLGCMLASMIFRKEPFFHGHDNYDQLVRIAKVLGTDELYEYLEKYQIELDPRFNEILGRHSRKRWERFVHSENQHLVSQEALDFLDKLLRYDHNDRLTAKEAMDHAYFFPIVRDQSRPAGVTSSVPLSNEKGKKMSFSEPPEMKDDKDNSDDLFTSAIQDSSVHHSDNFGEVALNDDIDLDDEESPFGGNTSRKQPPTVTPIEQKNEPVFENRQNIFEGVKKDVKDDMEEDNDDDLFGTKKATVQHTNSHVTPTPLSPTIVETKSDEIFPASSNVFVSKEVVPPAPVTQRISGASTTTTSLLESQVSVDRSKKTRAKDQTIEISVSDPTKVGEGMSSYMIYRITTKTNMSAFKKSEFTVNRRFSDFLGLHGKILSKHIHTGVIVPAPPEKDTLTMAKVKISKEEQIPTDFIDRRRAALERYLNRTARHDALLMDPDFREFLEMPNELPKATNTQALSGAGMLRAFANISNQVKNLTSKTDEQDTWFEEKQYFITNLHNHLKQLYSSFNYLFTQRKEAAQAASQLSKCLNLLATIEEHPLLSSALVELANVEEKIENAQTEHANQEFFLITELLKDYISLIDMVNMAFQERIKLHHHWQQAEETLRKKRETKTKLEQTNKNPDKLPQAELEIHEWEGKVDRGKDEFEQISRTIKDEMDSFETTRIDDFKKAMDQYLKRLLEQQEKILDIWEHYLPEANKIAMISVYDLFESHKLLIFLIFNLFLFDITVYCQQSSVQIQKIEADPPNPNVGEGLKVRCFLINVDPFSLYRVQLLWSIKRNGLDRDFRILAYGGSVRDTLSGRVSARKESEEVYEIVFRPIQESDTGVVRCELANTEAQVKADRTINVHVPPSIISITSDLQVTAGDEVTLNCAASGNPMPLIMWVRDGQEYPTSYSSVYKIDQVSKEDRGLYKCVAQQQTEQKQSAEAVVNIFVDFAPTVTCEQEIIIQVPNINADAEITCIAEAYPMNVLKWEFSQGNTNVRKAIAIGEHYRIDTNVAADSIDSRYSSRLTVKGVTQADFGKYTLIVMDESKRQANESNIDHCYRLITTQLSKYHSEVRYSTFQIIDQLFHRSHHFRILLLNDFNYLIDKCLGLNIDDQLPPPKSTSKLLKQFAATCIKNWYEKFGTTYKLLSIGYNYLKTCKLLNFENVDEPIGITAEQHREREQLLRIRLAGKLHTATRELNGLIFFSDLVRCTQGSLA</sequence>
<evidence type="ECO:0000256" key="22">
    <source>
        <dbReference type="PROSITE-ProRule" id="PRU10141"/>
    </source>
</evidence>
<dbReference type="FunFam" id="1.20.1270.60:FF:000022">
    <property type="entry name" value="Sorting nexin 3 protein"/>
    <property type="match status" value="1"/>
</dbReference>
<evidence type="ECO:0000256" key="19">
    <source>
        <dbReference type="ARBA" id="ARBA00023319"/>
    </source>
</evidence>
<dbReference type="SMART" id="SM00409">
    <property type="entry name" value="IG"/>
    <property type="match status" value="3"/>
</dbReference>
<dbReference type="GO" id="GO:0051726">
    <property type="term" value="P:regulation of cell cycle"/>
    <property type="evidence" value="ECO:0007669"/>
    <property type="project" value="TreeGrafter"/>
</dbReference>
<comment type="caution">
    <text evidence="28">The sequence shown here is derived from an EMBL/GenBank/DDBJ whole genome shotgun (WGS) entry which is preliminary data.</text>
</comment>
<dbReference type="GO" id="GO:0098796">
    <property type="term" value="C:membrane protein complex"/>
    <property type="evidence" value="ECO:0007669"/>
    <property type="project" value="UniProtKB-ARBA"/>
</dbReference>
<comment type="catalytic activity">
    <reaction evidence="20">
        <text>L-threonyl-[protein] + ATP = O-phospho-L-threonyl-[protein] + ADP + H(+)</text>
        <dbReference type="Rhea" id="RHEA:46608"/>
        <dbReference type="Rhea" id="RHEA-COMP:11060"/>
        <dbReference type="Rhea" id="RHEA-COMP:11605"/>
        <dbReference type="ChEBI" id="CHEBI:15378"/>
        <dbReference type="ChEBI" id="CHEBI:30013"/>
        <dbReference type="ChEBI" id="CHEBI:30616"/>
        <dbReference type="ChEBI" id="CHEBI:61977"/>
        <dbReference type="ChEBI" id="CHEBI:456216"/>
        <dbReference type="EC" id="2.7.11.1"/>
    </reaction>
</comment>
<feature type="domain" description="Protein kinase" evidence="24">
    <location>
        <begin position="37"/>
        <end position="305"/>
    </location>
</feature>
<evidence type="ECO:0000256" key="18">
    <source>
        <dbReference type="ARBA" id="ARBA00023157"/>
    </source>
</evidence>
<dbReference type="EMBL" id="CAJOBA010001767">
    <property type="protein sequence ID" value="CAF3613601.1"/>
    <property type="molecule type" value="Genomic_DNA"/>
</dbReference>
<dbReference type="InterPro" id="IPR000719">
    <property type="entry name" value="Prot_kinase_dom"/>
</dbReference>
<dbReference type="InterPro" id="IPR036871">
    <property type="entry name" value="PX_dom_sf"/>
</dbReference>
<dbReference type="InterPro" id="IPR001683">
    <property type="entry name" value="PX_dom"/>
</dbReference>
<dbReference type="GO" id="GO:0031410">
    <property type="term" value="C:cytoplasmic vesicle"/>
    <property type="evidence" value="ECO:0007669"/>
    <property type="project" value="UniProtKB-ARBA"/>
</dbReference>
<evidence type="ECO:0000256" key="6">
    <source>
        <dbReference type="ARBA" id="ARBA00012513"/>
    </source>
</evidence>
<dbReference type="PANTHER" id="PTHR24054:SF0">
    <property type="entry name" value="CASEIN KINASE II SUBUNIT ALPHA"/>
    <property type="match status" value="1"/>
</dbReference>
<evidence type="ECO:0000256" key="10">
    <source>
        <dbReference type="ARBA" id="ARBA00022553"/>
    </source>
</evidence>
<comment type="catalytic activity">
    <reaction evidence="21">
        <text>L-seryl-[protein] + ATP = O-phospho-L-seryl-[protein] + ADP + H(+)</text>
        <dbReference type="Rhea" id="RHEA:17989"/>
        <dbReference type="Rhea" id="RHEA-COMP:9863"/>
        <dbReference type="Rhea" id="RHEA-COMP:11604"/>
        <dbReference type="ChEBI" id="CHEBI:15378"/>
        <dbReference type="ChEBI" id="CHEBI:29999"/>
        <dbReference type="ChEBI" id="CHEBI:30616"/>
        <dbReference type="ChEBI" id="CHEBI:83421"/>
        <dbReference type="ChEBI" id="CHEBI:456216"/>
        <dbReference type="EC" id="2.7.11.1"/>
    </reaction>
</comment>
<dbReference type="Pfam" id="PF00787">
    <property type="entry name" value="PX"/>
    <property type="match status" value="1"/>
</dbReference>
<evidence type="ECO:0000256" key="16">
    <source>
        <dbReference type="ARBA" id="ARBA00023034"/>
    </source>
</evidence>
<keyword evidence="11" id="KW-0808">Transferase</keyword>
<organism evidence="28 29">
    <name type="scientific">Didymodactylos carnosus</name>
    <dbReference type="NCBI Taxonomy" id="1234261"/>
    <lineage>
        <taxon>Eukaryota</taxon>
        <taxon>Metazoa</taxon>
        <taxon>Spiralia</taxon>
        <taxon>Gnathifera</taxon>
        <taxon>Rotifera</taxon>
        <taxon>Eurotatoria</taxon>
        <taxon>Bdelloidea</taxon>
        <taxon>Philodinida</taxon>
        <taxon>Philodinidae</taxon>
        <taxon>Didymodactylos</taxon>
    </lineage>
</organism>
<comment type="similarity">
    <text evidence="5">Belongs to the sorting nexin family.</text>
</comment>
<feature type="compositionally biased region" description="Polar residues" evidence="23">
    <location>
        <begin position="385"/>
        <end position="398"/>
    </location>
</feature>
<keyword evidence="7" id="KW-0813">Transport</keyword>
<feature type="region of interest" description="Disordered" evidence="23">
    <location>
        <begin position="376"/>
        <end position="398"/>
    </location>
</feature>
<dbReference type="InterPro" id="IPR036179">
    <property type="entry name" value="Ig-like_dom_sf"/>
</dbReference>
<dbReference type="Gene3D" id="3.30.1520.10">
    <property type="entry name" value="Phox-like domain"/>
    <property type="match status" value="1"/>
</dbReference>
<dbReference type="GO" id="GO:0005829">
    <property type="term" value="C:cytosol"/>
    <property type="evidence" value="ECO:0007669"/>
    <property type="project" value="TreeGrafter"/>
</dbReference>
<accession>A0A8S2HER6</accession>
<keyword evidence="19" id="KW-0393">Immunoglobulin domain</keyword>
<dbReference type="Gene3D" id="1.20.1270.60">
    <property type="entry name" value="Arfaptin homology (AH) domain/BAR domain"/>
    <property type="match status" value="1"/>
</dbReference>
<evidence type="ECO:0000256" key="7">
    <source>
        <dbReference type="ARBA" id="ARBA00022448"/>
    </source>
</evidence>
<dbReference type="FunFam" id="2.60.40.10:FF:000032">
    <property type="entry name" value="palladin isoform X1"/>
    <property type="match status" value="1"/>
</dbReference>
<name>A0A8S2HER6_9BILA</name>
<dbReference type="GO" id="GO:0005524">
    <property type="term" value="F:ATP binding"/>
    <property type="evidence" value="ECO:0007669"/>
    <property type="project" value="UniProtKB-UniRule"/>
</dbReference>
<evidence type="ECO:0000256" key="14">
    <source>
        <dbReference type="ARBA" id="ARBA00022840"/>
    </source>
</evidence>
<dbReference type="SMART" id="SM00312">
    <property type="entry name" value="PX"/>
    <property type="match status" value="1"/>
</dbReference>
<dbReference type="Pfam" id="PF00069">
    <property type="entry name" value="Pkinase"/>
    <property type="match status" value="1"/>
</dbReference>
<dbReference type="InterPro" id="IPR049408">
    <property type="entry name" value="UVSSA_N_a-solenoid_rpt"/>
</dbReference>
<dbReference type="FunFam" id="3.30.1520.10:FF:000016">
    <property type="entry name" value="Sorting nexin 2"/>
    <property type="match status" value="1"/>
</dbReference>
<evidence type="ECO:0000256" key="3">
    <source>
        <dbReference type="ARBA" id="ARBA00004555"/>
    </source>
</evidence>
<dbReference type="Proteomes" id="UP000682733">
    <property type="component" value="Unassembled WGS sequence"/>
</dbReference>
<evidence type="ECO:0000313" key="29">
    <source>
        <dbReference type="Proteomes" id="UP000682733"/>
    </source>
</evidence>
<evidence type="ECO:0000259" key="25">
    <source>
        <dbReference type="PROSITE" id="PS50195"/>
    </source>
</evidence>
<proteinExistence type="inferred from homology"/>
<dbReference type="PANTHER" id="PTHR24054">
    <property type="entry name" value="CASEIN KINASE II SUBUNIT ALPHA"/>
    <property type="match status" value="1"/>
</dbReference>
<evidence type="ECO:0000256" key="4">
    <source>
        <dbReference type="ARBA" id="ARBA00006692"/>
    </source>
</evidence>
<dbReference type="Gene3D" id="1.10.510.10">
    <property type="entry name" value="Transferase(Phosphotransferase) domain 1"/>
    <property type="match status" value="1"/>
</dbReference>
<evidence type="ECO:0000256" key="20">
    <source>
        <dbReference type="ARBA" id="ARBA00047899"/>
    </source>
</evidence>
<dbReference type="EC" id="2.7.11.1" evidence="6"/>
<gene>
    <name evidence="27" type="ORF">OVA965_LOCUS6049</name>
    <name evidence="28" type="ORF">TMI583_LOCUS6045</name>
</gene>
<dbReference type="FunFam" id="1.10.510.10:FF:000059">
    <property type="entry name" value="Casein kinase II subunit alpha"/>
    <property type="match status" value="1"/>
</dbReference>
<dbReference type="InterPro" id="IPR003599">
    <property type="entry name" value="Ig_sub"/>
</dbReference>
<keyword evidence="13" id="KW-0418">Kinase</keyword>
<dbReference type="EMBL" id="CAJNOK010001767">
    <property type="protein sequence ID" value="CAF0829055.1"/>
    <property type="molecule type" value="Genomic_DNA"/>
</dbReference>
<evidence type="ECO:0000256" key="21">
    <source>
        <dbReference type="ARBA" id="ARBA00048679"/>
    </source>
</evidence>
<dbReference type="InterPro" id="IPR011009">
    <property type="entry name" value="Kinase-like_dom_sf"/>
</dbReference>
<dbReference type="SUPFAM" id="SSF56112">
    <property type="entry name" value="Protein kinase-like (PK-like)"/>
    <property type="match status" value="1"/>
</dbReference>
<evidence type="ECO:0000256" key="17">
    <source>
        <dbReference type="ARBA" id="ARBA00023136"/>
    </source>
</evidence>
<dbReference type="GO" id="GO:0015031">
    <property type="term" value="P:protein transport"/>
    <property type="evidence" value="ECO:0007669"/>
    <property type="project" value="UniProtKB-KW"/>
</dbReference>
<dbReference type="GO" id="GO:0004674">
    <property type="term" value="F:protein serine/threonine kinase activity"/>
    <property type="evidence" value="ECO:0007669"/>
    <property type="project" value="UniProtKB-KW"/>
</dbReference>
<dbReference type="InterPro" id="IPR013783">
    <property type="entry name" value="Ig-like_fold"/>
</dbReference>
<dbReference type="Gene3D" id="3.30.200.20">
    <property type="entry name" value="Phosphorylase Kinase, domain 1"/>
    <property type="match status" value="1"/>
</dbReference>
<keyword evidence="15" id="KW-0653">Protein transport</keyword>
<dbReference type="InterPro" id="IPR015404">
    <property type="entry name" value="Vps5_C"/>
</dbReference>
<evidence type="ECO:0000256" key="11">
    <source>
        <dbReference type="ARBA" id="ARBA00022679"/>
    </source>
</evidence>
<keyword evidence="14 22" id="KW-0067">ATP-binding</keyword>
<dbReference type="PROSITE" id="PS50195">
    <property type="entry name" value="PX"/>
    <property type="match status" value="1"/>
</dbReference>